<feature type="domain" description="TonB-dependent receptor-like beta-barrel" evidence="4">
    <location>
        <begin position="19"/>
        <end position="111"/>
    </location>
</feature>
<evidence type="ECO:0000256" key="1">
    <source>
        <dbReference type="ARBA" id="ARBA00004442"/>
    </source>
</evidence>
<keyword evidence="2" id="KW-0472">Membrane</keyword>
<keyword evidence="5" id="KW-0675">Receptor</keyword>
<accession>A0A841M898</accession>
<gene>
    <name evidence="5" type="ORF">FHS77_003036</name>
</gene>
<comment type="subcellular location">
    <subcellularLocation>
        <location evidence="1">Cell outer membrane</location>
    </subcellularLocation>
</comment>
<dbReference type="InterPro" id="IPR000531">
    <property type="entry name" value="Beta-barrel_TonB"/>
</dbReference>
<protein>
    <submittedName>
        <fullName evidence="5">Outer membrane receptor for ferrienterochelin and colicin</fullName>
    </submittedName>
</protein>
<name>A0A841M898_9HYPH</name>
<dbReference type="Pfam" id="PF00593">
    <property type="entry name" value="TonB_dep_Rec_b-barrel"/>
    <property type="match status" value="1"/>
</dbReference>
<dbReference type="AlphaFoldDB" id="A0A841M898"/>
<evidence type="ECO:0000256" key="3">
    <source>
        <dbReference type="ARBA" id="ARBA00023237"/>
    </source>
</evidence>
<proteinExistence type="predicted"/>
<comment type="caution">
    <text evidence="5">The sequence shown here is derived from an EMBL/GenBank/DDBJ whole genome shotgun (WGS) entry which is preliminary data.</text>
</comment>
<dbReference type="GO" id="GO:0009279">
    <property type="term" value="C:cell outer membrane"/>
    <property type="evidence" value="ECO:0007669"/>
    <property type="project" value="UniProtKB-SubCell"/>
</dbReference>
<evidence type="ECO:0000313" key="6">
    <source>
        <dbReference type="Proteomes" id="UP000555393"/>
    </source>
</evidence>
<evidence type="ECO:0000259" key="4">
    <source>
        <dbReference type="Pfam" id="PF00593"/>
    </source>
</evidence>
<organism evidence="5 6">
    <name type="scientific">Paenochrobactrum gallinarii</name>
    <dbReference type="NCBI Taxonomy" id="643673"/>
    <lineage>
        <taxon>Bacteria</taxon>
        <taxon>Pseudomonadati</taxon>
        <taxon>Pseudomonadota</taxon>
        <taxon>Alphaproteobacteria</taxon>
        <taxon>Hyphomicrobiales</taxon>
        <taxon>Brucellaceae</taxon>
        <taxon>Paenochrobactrum</taxon>
    </lineage>
</organism>
<dbReference type="InterPro" id="IPR036942">
    <property type="entry name" value="Beta-barrel_TonB_sf"/>
</dbReference>
<dbReference type="EMBL" id="JACIIU010000032">
    <property type="protein sequence ID" value="MBB6262461.1"/>
    <property type="molecule type" value="Genomic_DNA"/>
</dbReference>
<sequence>MGATTSVFSFSQEWAKRSSFARADKNADFTKNSRVPEVRNTVLDGKFTTPFEFYGQHTLVMCGQYFDAKLTDKNPGHKNEIYDDFGVRQWALFAENEWWVTPDFSFTGGLRMG</sequence>
<dbReference type="SUPFAM" id="SSF56935">
    <property type="entry name" value="Porins"/>
    <property type="match status" value="1"/>
</dbReference>
<reference evidence="5 6" key="1">
    <citation type="submission" date="2020-08" db="EMBL/GenBank/DDBJ databases">
        <title>Genomic Encyclopedia of Type Strains, Phase IV (KMG-IV): sequencing the most valuable type-strain genomes for metagenomic binning, comparative biology and taxonomic classification.</title>
        <authorList>
            <person name="Goeker M."/>
        </authorList>
    </citation>
    <scope>NUCLEOTIDE SEQUENCE [LARGE SCALE GENOMIC DNA]</scope>
    <source>
        <strain evidence="5 6">DSM 22336</strain>
    </source>
</reference>
<keyword evidence="3" id="KW-0998">Cell outer membrane</keyword>
<evidence type="ECO:0000313" key="5">
    <source>
        <dbReference type="EMBL" id="MBB6262461.1"/>
    </source>
</evidence>
<dbReference type="Gene3D" id="2.40.170.20">
    <property type="entry name" value="TonB-dependent receptor, beta-barrel domain"/>
    <property type="match status" value="1"/>
</dbReference>
<dbReference type="Proteomes" id="UP000555393">
    <property type="component" value="Unassembled WGS sequence"/>
</dbReference>
<evidence type="ECO:0000256" key="2">
    <source>
        <dbReference type="ARBA" id="ARBA00023136"/>
    </source>
</evidence>
<keyword evidence="6" id="KW-1185">Reference proteome</keyword>